<evidence type="ECO:0000313" key="2">
    <source>
        <dbReference type="EMBL" id="KAK4460721.1"/>
    </source>
</evidence>
<gene>
    <name evidence="2" type="ORF">QBC42DRAFT_228841</name>
</gene>
<proteinExistence type="predicted"/>
<dbReference type="AlphaFoldDB" id="A0AAV9HIN6"/>
<dbReference type="EMBL" id="MU865005">
    <property type="protein sequence ID" value="KAK4460721.1"/>
    <property type="molecule type" value="Genomic_DNA"/>
</dbReference>
<evidence type="ECO:0000256" key="1">
    <source>
        <dbReference type="SAM" id="SignalP"/>
    </source>
</evidence>
<feature type="signal peptide" evidence="1">
    <location>
        <begin position="1"/>
        <end position="17"/>
    </location>
</feature>
<protein>
    <submittedName>
        <fullName evidence="2">Uncharacterized protein</fullName>
    </submittedName>
</protein>
<name>A0AAV9HIN6_9PEZI</name>
<keyword evidence="1" id="KW-0732">Signal</keyword>
<feature type="chain" id="PRO_5043832815" evidence="1">
    <location>
        <begin position="18"/>
        <end position="122"/>
    </location>
</feature>
<comment type="caution">
    <text evidence="2">The sequence shown here is derived from an EMBL/GenBank/DDBJ whole genome shotgun (WGS) entry which is preliminary data.</text>
</comment>
<organism evidence="2 3">
    <name type="scientific">Cladorrhinum samala</name>
    <dbReference type="NCBI Taxonomy" id="585594"/>
    <lineage>
        <taxon>Eukaryota</taxon>
        <taxon>Fungi</taxon>
        <taxon>Dikarya</taxon>
        <taxon>Ascomycota</taxon>
        <taxon>Pezizomycotina</taxon>
        <taxon>Sordariomycetes</taxon>
        <taxon>Sordariomycetidae</taxon>
        <taxon>Sordariales</taxon>
        <taxon>Podosporaceae</taxon>
        <taxon>Cladorrhinum</taxon>
    </lineage>
</organism>
<keyword evidence="3" id="KW-1185">Reference proteome</keyword>
<reference evidence="2" key="1">
    <citation type="journal article" date="2023" name="Mol. Phylogenet. Evol.">
        <title>Genome-scale phylogeny and comparative genomics of the fungal order Sordariales.</title>
        <authorList>
            <person name="Hensen N."/>
            <person name="Bonometti L."/>
            <person name="Westerberg I."/>
            <person name="Brannstrom I.O."/>
            <person name="Guillou S."/>
            <person name="Cros-Aarteil S."/>
            <person name="Calhoun S."/>
            <person name="Haridas S."/>
            <person name="Kuo A."/>
            <person name="Mondo S."/>
            <person name="Pangilinan J."/>
            <person name="Riley R."/>
            <person name="LaButti K."/>
            <person name="Andreopoulos B."/>
            <person name="Lipzen A."/>
            <person name="Chen C."/>
            <person name="Yan M."/>
            <person name="Daum C."/>
            <person name="Ng V."/>
            <person name="Clum A."/>
            <person name="Steindorff A."/>
            <person name="Ohm R.A."/>
            <person name="Martin F."/>
            <person name="Silar P."/>
            <person name="Natvig D.O."/>
            <person name="Lalanne C."/>
            <person name="Gautier V."/>
            <person name="Ament-Velasquez S.L."/>
            <person name="Kruys A."/>
            <person name="Hutchinson M.I."/>
            <person name="Powell A.J."/>
            <person name="Barry K."/>
            <person name="Miller A.N."/>
            <person name="Grigoriev I.V."/>
            <person name="Debuchy R."/>
            <person name="Gladieux P."/>
            <person name="Hiltunen Thoren M."/>
            <person name="Johannesson H."/>
        </authorList>
    </citation>
    <scope>NUCLEOTIDE SEQUENCE</scope>
    <source>
        <strain evidence="2">PSN324</strain>
    </source>
</reference>
<accession>A0AAV9HIN6</accession>
<evidence type="ECO:0000313" key="3">
    <source>
        <dbReference type="Proteomes" id="UP001321749"/>
    </source>
</evidence>
<sequence length="122" mass="13288">MQLSTLLVAIMAATASATCHKSGDTWNNKAAARSAVTSACTGRGRFTGTFLVDEIRRICVNSGGNQKMEFEVQNKGGEPRNWDNAECIYRLNNEIDGCRENMGGYNNVDNWSYGADPNAGRC</sequence>
<dbReference type="Proteomes" id="UP001321749">
    <property type="component" value="Unassembled WGS sequence"/>
</dbReference>
<reference evidence="2" key="2">
    <citation type="submission" date="2023-06" db="EMBL/GenBank/DDBJ databases">
        <authorList>
            <consortium name="Lawrence Berkeley National Laboratory"/>
            <person name="Mondo S.J."/>
            <person name="Hensen N."/>
            <person name="Bonometti L."/>
            <person name="Westerberg I."/>
            <person name="Brannstrom I.O."/>
            <person name="Guillou S."/>
            <person name="Cros-Aarteil S."/>
            <person name="Calhoun S."/>
            <person name="Haridas S."/>
            <person name="Kuo A."/>
            <person name="Pangilinan J."/>
            <person name="Riley R."/>
            <person name="Labutti K."/>
            <person name="Andreopoulos B."/>
            <person name="Lipzen A."/>
            <person name="Chen C."/>
            <person name="Yanf M."/>
            <person name="Daum C."/>
            <person name="Ng V."/>
            <person name="Clum A."/>
            <person name="Steindorff A."/>
            <person name="Ohm R."/>
            <person name="Martin F."/>
            <person name="Silar P."/>
            <person name="Natvig D."/>
            <person name="Lalanne C."/>
            <person name="Gautier V."/>
            <person name="Ament-Velasquez S.L."/>
            <person name="Kruys A."/>
            <person name="Hutchinson M.I."/>
            <person name="Powell A.J."/>
            <person name="Barry K."/>
            <person name="Miller A.N."/>
            <person name="Grigoriev I.V."/>
            <person name="Debuchy R."/>
            <person name="Gladieux P."/>
            <person name="Thoren M.H."/>
            <person name="Johannesson H."/>
        </authorList>
    </citation>
    <scope>NUCLEOTIDE SEQUENCE</scope>
    <source>
        <strain evidence="2">PSN324</strain>
    </source>
</reference>